<comment type="caution">
    <text evidence="4">The sequence shown here is derived from an EMBL/GenBank/DDBJ whole genome shotgun (WGS) entry which is preliminary data.</text>
</comment>
<keyword evidence="5" id="KW-1185">Reference proteome</keyword>
<dbReference type="InterPro" id="IPR043136">
    <property type="entry name" value="B30.2/SPRY_sf"/>
</dbReference>
<dbReference type="Proteomes" id="UP001150062">
    <property type="component" value="Unassembled WGS sequence"/>
</dbReference>
<dbReference type="PROSITE" id="PS50119">
    <property type="entry name" value="ZF_BBOX"/>
    <property type="match status" value="2"/>
</dbReference>
<name>A0ABQ8X3Y6_9EUKA</name>
<accession>A0ABQ8X3Y6</accession>
<dbReference type="EMBL" id="JAOAOG010000336">
    <property type="protein sequence ID" value="KAJ6227318.1"/>
    <property type="molecule type" value="Genomic_DNA"/>
</dbReference>
<dbReference type="SUPFAM" id="SSF57845">
    <property type="entry name" value="B-box zinc-binding domain"/>
    <property type="match status" value="1"/>
</dbReference>
<keyword evidence="2" id="KW-0175">Coiled coil</keyword>
<evidence type="ECO:0000313" key="5">
    <source>
        <dbReference type="Proteomes" id="UP001150062"/>
    </source>
</evidence>
<dbReference type="PANTHER" id="PTHR25462">
    <property type="entry name" value="BONUS, ISOFORM C-RELATED"/>
    <property type="match status" value="1"/>
</dbReference>
<feature type="coiled-coil region" evidence="2">
    <location>
        <begin position="142"/>
        <end position="234"/>
    </location>
</feature>
<evidence type="ECO:0000259" key="3">
    <source>
        <dbReference type="PROSITE" id="PS50119"/>
    </source>
</evidence>
<evidence type="ECO:0000256" key="1">
    <source>
        <dbReference type="PROSITE-ProRule" id="PRU00024"/>
    </source>
</evidence>
<organism evidence="4 5">
    <name type="scientific">Anaeramoeba flamelloides</name>
    <dbReference type="NCBI Taxonomy" id="1746091"/>
    <lineage>
        <taxon>Eukaryota</taxon>
        <taxon>Metamonada</taxon>
        <taxon>Anaeramoebidae</taxon>
        <taxon>Anaeramoeba</taxon>
    </lineage>
</organism>
<protein>
    <submittedName>
        <fullName evidence="4">Tripartite motif-containing 33</fullName>
    </submittedName>
</protein>
<keyword evidence="1" id="KW-0862">Zinc</keyword>
<keyword evidence="1" id="KW-0479">Metal-binding</keyword>
<dbReference type="InterPro" id="IPR000315">
    <property type="entry name" value="Znf_B-box"/>
</dbReference>
<gene>
    <name evidence="4" type="ORF">M0813_09899</name>
</gene>
<reference evidence="4" key="1">
    <citation type="submission" date="2022-08" db="EMBL/GenBank/DDBJ databases">
        <title>Novel sulfate-reducing endosymbionts in the free-living metamonad Anaeramoeba.</title>
        <authorList>
            <person name="Jerlstrom-Hultqvist J."/>
            <person name="Cepicka I."/>
            <person name="Gallot-Lavallee L."/>
            <person name="Salas-Leiva D."/>
            <person name="Curtis B.A."/>
            <person name="Zahonova K."/>
            <person name="Pipaliya S."/>
            <person name="Dacks J."/>
            <person name="Roger A.J."/>
        </authorList>
    </citation>
    <scope>NUCLEOTIDE SEQUENCE</scope>
    <source>
        <strain evidence="4">Schooner1</strain>
    </source>
</reference>
<dbReference type="Gene3D" id="3.30.160.60">
    <property type="entry name" value="Classic Zinc Finger"/>
    <property type="match status" value="1"/>
</dbReference>
<sequence>MSLKLEETAENFPSNIGLEEEEEIQTPKQNLKVNCTICERKSKSNVEAVLFCSICSINLCRSCENNFHSFLGHQTKPIISNTTIQNSTELRCKIHKKKYKLYCQTCEKTICYKCAIFDCKKHIIIELEKAVEYIKETKIPKEEELETFLNNRTKKLQKLENKNLIIDQKNNELIKESQNKITILTEALLNQQEKILKRINKLIIDQKDMITAEISTTKKELKILEKNNNILKSENYEGNSSSLDTIQIIKDISKELNLIKNAEAKEITKSKIELIDIKLELNIKPLLELIKKLDFKIAIDYNKSIFKIPDNIFFNEIFHIKMKMLDNKNNPIPIEQDIIILFKDLSDNIIKRRVYLKERQDKRKRSSFIKIPFKLKKIGNYHLEIITGSRIICRKNISVLNSISFQDSEITFQPNKIQIGDTTQLTVRLLSNKNVPIQKIDENLTIKVALSNNKNELISELKHQKYESFSSEFQINEIGDYFIKWFEIQNNKFNFNRNISFKVVKKTCIDDKFNITASHKDLKFSDNFKTVTKSSSKSEMGAALGSYIYESGEYVIKFRIIKCTKKGYLYIGARNPLQYQQYYRFNPNESSGPSLYGQNKRLTRYGRDVFSGDIVKMYLNMNKKTISFSINKIKFPIAFDVVSQKVCLEINVFNNLQIVHIVSIKKKK</sequence>
<proteinExistence type="predicted"/>
<dbReference type="PANTHER" id="PTHR25462:SF296">
    <property type="entry name" value="MEIOTIC P26, ISOFORM F"/>
    <property type="match status" value="1"/>
</dbReference>
<dbReference type="Pfam" id="PF00643">
    <property type="entry name" value="zf-B_box"/>
    <property type="match status" value="1"/>
</dbReference>
<keyword evidence="1" id="KW-0863">Zinc-finger</keyword>
<dbReference type="SMART" id="SM00336">
    <property type="entry name" value="BBOX"/>
    <property type="match status" value="2"/>
</dbReference>
<dbReference type="SUPFAM" id="SSF49899">
    <property type="entry name" value="Concanavalin A-like lectins/glucanases"/>
    <property type="match status" value="1"/>
</dbReference>
<dbReference type="Gene3D" id="2.60.120.920">
    <property type="match status" value="1"/>
</dbReference>
<feature type="domain" description="B box-type" evidence="3">
    <location>
        <begin position="87"/>
        <end position="133"/>
    </location>
</feature>
<dbReference type="InterPro" id="IPR013320">
    <property type="entry name" value="ConA-like_dom_sf"/>
</dbReference>
<dbReference type="InterPro" id="IPR047153">
    <property type="entry name" value="TRIM45/56/19-like"/>
</dbReference>
<feature type="domain" description="B box-type" evidence="3">
    <location>
        <begin position="33"/>
        <end position="78"/>
    </location>
</feature>
<evidence type="ECO:0000313" key="4">
    <source>
        <dbReference type="EMBL" id="KAJ6227318.1"/>
    </source>
</evidence>
<evidence type="ECO:0000256" key="2">
    <source>
        <dbReference type="SAM" id="Coils"/>
    </source>
</evidence>